<evidence type="ECO:0000313" key="1">
    <source>
        <dbReference type="EMBL" id="PNX95199.1"/>
    </source>
</evidence>
<reference evidence="1 2" key="2">
    <citation type="journal article" date="2017" name="Front. Plant Sci.">
        <title>Gene Classification and Mining of Molecular Markers Useful in Red Clover (Trifolium pratense) Breeding.</title>
        <authorList>
            <person name="Istvanek J."/>
            <person name="Dluhosova J."/>
            <person name="Dluhos P."/>
            <person name="Patkova L."/>
            <person name="Nedelnik J."/>
            <person name="Repkova J."/>
        </authorList>
    </citation>
    <scope>NUCLEOTIDE SEQUENCE [LARGE SCALE GENOMIC DNA]</scope>
    <source>
        <strain evidence="2">cv. Tatra</strain>
        <tissue evidence="1">Young leaves</tissue>
    </source>
</reference>
<dbReference type="EMBL" id="ASHM01013220">
    <property type="protein sequence ID" value="PNX95199.1"/>
    <property type="molecule type" value="Genomic_DNA"/>
</dbReference>
<gene>
    <name evidence="1" type="ORF">L195_g018383</name>
</gene>
<protein>
    <submittedName>
        <fullName evidence="1">Uncharacterized protein</fullName>
    </submittedName>
</protein>
<reference evidence="1 2" key="1">
    <citation type="journal article" date="2014" name="Am. J. Bot.">
        <title>Genome assembly and annotation for red clover (Trifolium pratense; Fabaceae).</title>
        <authorList>
            <person name="Istvanek J."/>
            <person name="Jaros M."/>
            <person name="Krenek A."/>
            <person name="Repkova J."/>
        </authorList>
    </citation>
    <scope>NUCLEOTIDE SEQUENCE [LARGE SCALE GENOMIC DNA]</scope>
    <source>
        <strain evidence="2">cv. Tatra</strain>
        <tissue evidence="1">Young leaves</tissue>
    </source>
</reference>
<evidence type="ECO:0000313" key="2">
    <source>
        <dbReference type="Proteomes" id="UP000236291"/>
    </source>
</evidence>
<proteinExistence type="predicted"/>
<organism evidence="1 2">
    <name type="scientific">Trifolium pratense</name>
    <name type="common">Red clover</name>
    <dbReference type="NCBI Taxonomy" id="57577"/>
    <lineage>
        <taxon>Eukaryota</taxon>
        <taxon>Viridiplantae</taxon>
        <taxon>Streptophyta</taxon>
        <taxon>Embryophyta</taxon>
        <taxon>Tracheophyta</taxon>
        <taxon>Spermatophyta</taxon>
        <taxon>Magnoliopsida</taxon>
        <taxon>eudicotyledons</taxon>
        <taxon>Gunneridae</taxon>
        <taxon>Pentapetalae</taxon>
        <taxon>rosids</taxon>
        <taxon>fabids</taxon>
        <taxon>Fabales</taxon>
        <taxon>Fabaceae</taxon>
        <taxon>Papilionoideae</taxon>
        <taxon>50 kb inversion clade</taxon>
        <taxon>NPAAA clade</taxon>
        <taxon>Hologalegina</taxon>
        <taxon>IRL clade</taxon>
        <taxon>Trifolieae</taxon>
        <taxon>Trifolium</taxon>
    </lineage>
</organism>
<dbReference type="Proteomes" id="UP000236291">
    <property type="component" value="Unassembled WGS sequence"/>
</dbReference>
<comment type="caution">
    <text evidence="1">The sequence shown here is derived from an EMBL/GenBank/DDBJ whole genome shotgun (WGS) entry which is preliminary data.</text>
</comment>
<dbReference type="AlphaFoldDB" id="A0A2K3MWT9"/>
<sequence length="93" mass="10563">MGVSSLSVAVSHSLVSDSPYFKTELSVISHSPYLIHEASVSPLSPSPYLIHGASKFFISRRRRIWFKTLHLSFTKLKLFIFQSRSVLHLSLFL</sequence>
<name>A0A2K3MWT9_TRIPR</name>
<accession>A0A2K3MWT9</accession>